<dbReference type="Ensembl" id="ENSMMDT00005051466.1">
    <property type="protein sequence ID" value="ENSMMDP00005050472.1"/>
    <property type="gene ID" value="ENSMMDG00005022894.1"/>
</dbReference>
<dbReference type="GO" id="GO:0005829">
    <property type="term" value="C:cytosol"/>
    <property type="evidence" value="ECO:0007669"/>
    <property type="project" value="TreeGrafter"/>
</dbReference>
<comment type="similarity">
    <text evidence="1">Belongs to the peptidase C19 family.</text>
</comment>
<keyword evidence="1" id="KW-0788">Thiol protease</keyword>
<feature type="compositionally biased region" description="Basic and acidic residues" evidence="2">
    <location>
        <begin position="638"/>
        <end position="656"/>
    </location>
</feature>
<dbReference type="InterPro" id="IPR038765">
    <property type="entry name" value="Papain-like_cys_pep_sf"/>
</dbReference>
<dbReference type="PANTHER" id="PTHR24006:SF905">
    <property type="entry name" value="UBIQUITIN CARBOXYL-TERMINAL HYDROLASE 1"/>
    <property type="match status" value="1"/>
</dbReference>
<evidence type="ECO:0000313" key="5">
    <source>
        <dbReference type="Proteomes" id="UP000472263"/>
    </source>
</evidence>
<feature type="domain" description="USP" evidence="3">
    <location>
        <begin position="89"/>
        <end position="829"/>
    </location>
</feature>
<dbReference type="GeneID" id="115357420"/>
<dbReference type="PROSITE" id="PS50235">
    <property type="entry name" value="USP_3"/>
    <property type="match status" value="1"/>
</dbReference>
<dbReference type="PROSITE" id="PS00972">
    <property type="entry name" value="USP_1"/>
    <property type="match status" value="1"/>
</dbReference>
<evidence type="ECO:0000256" key="1">
    <source>
        <dbReference type="RuleBase" id="RU366025"/>
    </source>
</evidence>
<dbReference type="Gene3D" id="3.90.70.10">
    <property type="entry name" value="Cysteine proteinases"/>
    <property type="match status" value="3"/>
</dbReference>
<proteinExistence type="inferred from homology"/>
<dbReference type="GO" id="GO:0006508">
    <property type="term" value="P:proteolysis"/>
    <property type="evidence" value="ECO:0007669"/>
    <property type="project" value="UniProtKB-KW"/>
</dbReference>
<reference evidence="4" key="1">
    <citation type="submission" date="2019-06" db="EMBL/GenBank/DDBJ databases">
        <authorList>
            <consortium name="Wellcome Sanger Institute Data Sharing"/>
        </authorList>
    </citation>
    <scope>NUCLEOTIDE SEQUENCE [LARGE SCALE GENOMIC DNA]</scope>
</reference>
<dbReference type="GO" id="GO:0005634">
    <property type="term" value="C:nucleus"/>
    <property type="evidence" value="ECO:0007669"/>
    <property type="project" value="TreeGrafter"/>
</dbReference>
<feature type="compositionally biased region" description="Polar residues" evidence="2">
    <location>
        <begin position="410"/>
        <end position="427"/>
    </location>
</feature>
<dbReference type="GO" id="GO:0016579">
    <property type="term" value="P:protein deubiquitination"/>
    <property type="evidence" value="ECO:0007669"/>
    <property type="project" value="InterPro"/>
</dbReference>
<dbReference type="EC" id="3.4.19.12" evidence="1"/>
<sequence length="834" mass="92123">MPGLQGENVVAALGSPIKKSKLSLKFFHKKETKRALDFSEPPSDEAKTVEAMEPEASNCDQVVPGPSPCPASPGPLVPCEKRENLVPFVGLNNLGNTCYLNSILQVLYYCPGLREGIKKLFTLSKRQEKPKEEPVKSAEEEAEGTGEVVPAHMELLGSFNSLITSVEQLQSSFLLNPDSYSEGELATPPRKILHTLRQLNPMYEGYLQHDAQEVLQCILGYIQEACETIRKEQHLEKVDDNVVEVKPENVVDPVCSSGVVTEEDSQVSGKRKSDTEAGNAKKKPKSVKSKKTDAEEDCVSSRKPFTRSKRKSSTEITMDSTQDKDGEEEDEGGTKKQNGEEEGGSDGEGKMEKASKEIEGKRKKRAKLSWLRPSGKQPSIFSKFRSVGKISSNTGAKNQPEAEQDEDLGNNRSPNTGKTIQELSTENTAKDKKAVKSPEVLDLMEHLFQGRLVLRTRCLECESYTERREDFQDISVPVQEDLPSNPSNLSEVSPEPKSEQKTLKWAISQFASVERIVGEDKYFCETCHHYTEAERSLLFDKTPEVITIHLKCFSANGLELDPYAGLSKVNTPLQTPLTLSLEEWCTRPSLTEGRHYQLFAVVMHSGVTISSGHYTTYIRMSDLKDVKLWLQVAKKEGEKEEEEGKCSEEAQQKEEVLEYNDGEVSFSLRGQTRGDIDANPASSNTSKTGGKKLSEGGVGLLGGQRSLSSYELGSGSGKQADKVTSGGVTEGSRRRRTTSNLGQNIETGIKKEPEAGDGVGKEELSVVTGCGGMETTEQQALGNLLEYEGKWLLFDDSEVRLFEEDDFLRACSPETCSTSTPYLLFYRRIPCPGL</sequence>
<dbReference type="InterPro" id="IPR001394">
    <property type="entry name" value="Peptidase_C19_UCH"/>
</dbReference>
<protein>
    <recommendedName>
        <fullName evidence="1">Ubiquitin carboxyl-terminal hydrolase</fullName>
        <ecNumber evidence="1">3.4.19.12</ecNumber>
    </recommendedName>
</protein>
<keyword evidence="1" id="KW-0833">Ubl conjugation pathway</keyword>
<dbReference type="CTD" id="7398"/>
<evidence type="ECO:0000259" key="3">
    <source>
        <dbReference type="PROSITE" id="PS50235"/>
    </source>
</evidence>
<feature type="compositionally biased region" description="Basic and acidic residues" evidence="2">
    <location>
        <begin position="347"/>
        <end position="360"/>
    </location>
</feature>
<dbReference type="Pfam" id="PF00443">
    <property type="entry name" value="UCH"/>
    <property type="match status" value="2"/>
</dbReference>
<accession>A0A668AAK4</accession>
<dbReference type="InterPro" id="IPR028889">
    <property type="entry name" value="USP"/>
</dbReference>
<dbReference type="RefSeq" id="XP_029904692.1">
    <property type="nucleotide sequence ID" value="XM_030048832.1"/>
</dbReference>
<dbReference type="InParanoid" id="A0A668AAK4"/>
<dbReference type="SUPFAM" id="SSF54001">
    <property type="entry name" value="Cysteine proteinases"/>
    <property type="match status" value="1"/>
</dbReference>
<reference evidence="4" key="2">
    <citation type="submission" date="2025-08" db="UniProtKB">
        <authorList>
            <consortium name="Ensembl"/>
        </authorList>
    </citation>
    <scope>IDENTIFICATION</scope>
</reference>
<keyword evidence="5" id="KW-1185">Reference proteome</keyword>
<gene>
    <name evidence="4" type="primary">USP1</name>
    <name evidence="4" type="synonym">usp1</name>
</gene>
<keyword evidence="1" id="KW-0378">Hydrolase</keyword>
<name>A0A668AAK4_9TELE</name>
<dbReference type="GO" id="GO:0004843">
    <property type="term" value="F:cysteine-type deubiquitinase activity"/>
    <property type="evidence" value="ECO:0007669"/>
    <property type="project" value="UniProtKB-UniRule"/>
</dbReference>
<reference evidence="4" key="3">
    <citation type="submission" date="2025-09" db="UniProtKB">
        <authorList>
            <consortium name="Ensembl"/>
        </authorList>
    </citation>
    <scope>IDENTIFICATION</scope>
</reference>
<organism evidence="4 5">
    <name type="scientific">Myripristis murdjan</name>
    <name type="common">pinecone soldierfish</name>
    <dbReference type="NCBI Taxonomy" id="586833"/>
    <lineage>
        <taxon>Eukaryota</taxon>
        <taxon>Metazoa</taxon>
        <taxon>Chordata</taxon>
        <taxon>Craniata</taxon>
        <taxon>Vertebrata</taxon>
        <taxon>Euteleostomi</taxon>
        <taxon>Actinopterygii</taxon>
        <taxon>Neopterygii</taxon>
        <taxon>Teleostei</taxon>
        <taxon>Neoteleostei</taxon>
        <taxon>Acanthomorphata</taxon>
        <taxon>Holocentriformes</taxon>
        <taxon>Holocentridae</taxon>
        <taxon>Myripristis</taxon>
    </lineage>
</organism>
<keyword evidence="1" id="KW-0645">Protease</keyword>
<feature type="compositionally biased region" description="Basic residues" evidence="2">
    <location>
        <begin position="280"/>
        <end position="289"/>
    </location>
</feature>
<comment type="catalytic activity">
    <reaction evidence="1">
        <text>Thiol-dependent hydrolysis of ester, thioester, amide, peptide and isopeptide bonds formed by the C-terminal Gly of ubiquitin (a 76-residue protein attached to proteins as an intracellular targeting signal).</text>
        <dbReference type="EC" id="3.4.19.12"/>
    </reaction>
</comment>
<evidence type="ECO:0000256" key="2">
    <source>
        <dbReference type="SAM" id="MobiDB-lite"/>
    </source>
</evidence>
<dbReference type="OrthoDB" id="10062454at2759"/>
<feature type="region of interest" description="Disordered" evidence="2">
    <location>
        <begin position="638"/>
        <end position="738"/>
    </location>
</feature>
<dbReference type="PANTHER" id="PTHR24006">
    <property type="entry name" value="UBIQUITIN CARBOXYL-TERMINAL HYDROLASE"/>
    <property type="match status" value="1"/>
</dbReference>
<dbReference type="Proteomes" id="UP000472263">
    <property type="component" value="Chromosome 4"/>
</dbReference>
<dbReference type="GeneTree" id="ENSGT00910000144243"/>
<dbReference type="InterPro" id="IPR018200">
    <property type="entry name" value="USP_CS"/>
</dbReference>
<dbReference type="PROSITE" id="PS00973">
    <property type="entry name" value="USP_2"/>
    <property type="match status" value="1"/>
</dbReference>
<evidence type="ECO:0000313" key="4">
    <source>
        <dbReference type="Ensembl" id="ENSMMDP00005050472.1"/>
    </source>
</evidence>
<feature type="region of interest" description="Disordered" evidence="2">
    <location>
        <begin position="256"/>
        <end position="434"/>
    </location>
</feature>
<dbReference type="AlphaFoldDB" id="A0A668AAK4"/>
<dbReference type="InterPro" id="IPR050164">
    <property type="entry name" value="Peptidase_C19"/>
</dbReference>